<dbReference type="Pfam" id="PF05253">
    <property type="entry name" value="zf-U11-48K"/>
    <property type="match status" value="1"/>
</dbReference>
<feature type="compositionally biased region" description="Basic and acidic residues" evidence="13">
    <location>
        <begin position="377"/>
        <end position="400"/>
    </location>
</feature>
<accession>A0A811LHV4</accession>
<reference evidence="15" key="1">
    <citation type="submission" date="2020-09" db="EMBL/GenBank/DDBJ databases">
        <authorList>
            <person name="Kikuchi T."/>
        </authorList>
    </citation>
    <scope>NUCLEOTIDE SEQUENCE</scope>
    <source>
        <strain evidence="15">SH1</strain>
    </source>
</reference>
<keyword evidence="7 12" id="KW-0863">Zinc-finger</keyword>
<keyword evidence="4 12" id="KW-0949">S-adenosyl-L-methionine</keyword>
<evidence type="ECO:0000256" key="6">
    <source>
        <dbReference type="ARBA" id="ARBA00022723"/>
    </source>
</evidence>
<feature type="compositionally biased region" description="Polar residues" evidence="13">
    <location>
        <begin position="330"/>
        <end position="343"/>
    </location>
</feature>
<comment type="catalytic activity">
    <reaction evidence="10 12">
        <text>cytidine(4) in tRNA(Gly)(GCC) + S-adenosyl-L-methionine = 2'-O-methylcytidine(4) in tRNA(Gly)(GCC) + S-adenosyl-L-homocysteine + H(+)</text>
        <dbReference type="Rhea" id="RHEA:43192"/>
        <dbReference type="Rhea" id="RHEA-COMP:10399"/>
        <dbReference type="Rhea" id="RHEA-COMP:10400"/>
        <dbReference type="ChEBI" id="CHEBI:15378"/>
        <dbReference type="ChEBI" id="CHEBI:57856"/>
        <dbReference type="ChEBI" id="CHEBI:59789"/>
        <dbReference type="ChEBI" id="CHEBI:74495"/>
        <dbReference type="ChEBI" id="CHEBI:82748"/>
        <dbReference type="EC" id="2.1.1.225"/>
    </reaction>
</comment>
<comment type="catalytic activity">
    <reaction evidence="9 12">
        <text>cytidine(4) in tRNA(Pro) + S-adenosyl-L-methionine = 2'-O-methylcytidine(4) in tRNA(Pro) + S-adenosyl-L-homocysteine + H(+)</text>
        <dbReference type="Rhea" id="RHEA:32767"/>
        <dbReference type="Rhea" id="RHEA-COMP:10397"/>
        <dbReference type="Rhea" id="RHEA-COMP:10398"/>
        <dbReference type="ChEBI" id="CHEBI:15378"/>
        <dbReference type="ChEBI" id="CHEBI:57856"/>
        <dbReference type="ChEBI" id="CHEBI:59789"/>
        <dbReference type="ChEBI" id="CHEBI:74495"/>
        <dbReference type="ChEBI" id="CHEBI:82748"/>
        <dbReference type="EC" id="2.1.1.225"/>
    </reaction>
</comment>
<dbReference type="GO" id="GO:0106050">
    <property type="term" value="F:tRNA 2'-O-methyltransferase activity"/>
    <property type="evidence" value="ECO:0007669"/>
    <property type="project" value="UniProtKB-UniRule"/>
</dbReference>
<dbReference type="GO" id="GO:0008270">
    <property type="term" value="F:zinc ion binding"/>
    <property type="evidence" value="ECO:0007669"/>
    <property type="project" value="UniProtKB-KW"/>
</dbReference>
<feature type="region of interest" description="Disordered" evidence="13">
    <location>
        <begin position="108"/>
        <end position="129"/>
    </location>
</feature>
<keyword evidence="8 12" id="KW-0862">Zinc</keyword>
<keyword evidence="5 12" id="KW-0819">tRNA processing</keyword>
<evidence type="ECO:0000256" key="10">
    <source>
        <dbReference type="ARBA" id="ARBA00048635"/>
    </source>
</evidence>
<comment type="similarity">
    <text evidence="1 12">Belongs to the methyltransferase TRM13 family.</text>
</comment>
<evidence type="ECO:0000259" key="14">
    <source>
        <dbReference type="PROSITE" id="PS51800"/>
    </source>
</evidence>
<protein>
    <recommendedName>
        <fullName evidence="12">tRNA:m(4)X modification enzyme TRM13</fullName>
        <ecNumber evidence="12">2.1.1.225</ecNumber>
    </recommendedName>
</protein>
<dbReference type="InterPro" id="IPR019147">
    <property type="entry name" value="SWAP_N_domain"/>
</dbReference>
<evidence type="ECO:0000313" key="16">
    <source>
        <dbReference type="Proteomes" id="UP000614601"/>
    </source>
</evidence>
<proteinExistence type="inferred from homology"/>
<keyword evidence="3 12" id="KW-0808">Transferase</keyword>
<dbReference type="EMBL" id="CAJFDH010000005">
    <property type="protein sequence ID" value="CAD5226557.1"/>
    <property type="molecule type" value="Genomic_DNA"/>
</dbReference>
<evidence type="ECO:0000313" key="15">
    <source>
        <dbReference type="EMBL" id="CAD5226557.1"/>
    </source>
</evidence>
<feature type="compositionally biased region" description="Basic and acidic residues" evidence="13">
    <location>
        <begin position="407"/>
        <end position="425"/>
    </location>
</feature>
<dbReference type="PANTHER" id="PTHR12998">
    <property type="entry name" value="TRNA:M(4)X MODIFICATION ENZYME TRM13 HOMOLOG"/>
    <property type="match status" value="1"/>
</dbReference>
<dbReference type="OrthoDB" id="258806at2759"/>
<dbReference type="Proteomes" id="UP000614601">
    <property type="component" value="Unassembled WGS sequence"/>
</dbReference>
<dbReference type="InterPro" id="IPR021721">
    <property type="entry name" value="Znf_CCCH-type_TRM13"/>
</dbReference>
<gene>
    <name evidence="15" type="ORF">BOKJ2_LOCUS12132</name>
</gene>
<feature type="compositionally biased region" description="Basic and acidic residues" evidence="13">
    <location>
        <begin position="108"/>
        <end position="117"/>
    </location>
</feature>
<evidence type="ECO:0000256" key="11">
    <source>
        <dbReference type="ARBA" id="ARBA00049393"/>
    </source>
</evidence>
<keyword evidence="6 12" id="KW-0479">Metal-binding</keyword>
<dbReference type="Pfam" id="PF09750">
    <property type="entry name" value="DRY_EERY"/>
    <property type="match status" value="1"/>
</dbReference>
<dbReference type="PANTHER" id="PTHR12998:SF0">
    <property type="entry name" value="TRNA:M(4)X MODIFICATION ENZYME TRM13 HOMOLOG"/>
    <property type="match status" value="1"/>
</dbReference>
<name>A0A811LHV4_9BILA</name>
<dbReference type="SMART" id="SM01141">
    <property type="entry name" value="DRY_EERY"/>
    <property type="match status" value="1"/>
</dbReference>
<evidence type="ECO:0000256" key="4">
    <source>
        <dbReference type="ARBA" id="ARBA00022691"/>
    </source>
</evidence>
<evidence type="ECO:0000256" key="2">
    <source>
        <dbReference type="ARBA" id="ARBA00022603"/>
    </source>
</evidence>
<dbReference type="Pfam" id="PF11722">
    <property type="entry name" value="zf-TRM13_CCCH"/>
    <property type="match status" value="1"/>
</dbReference>
<organism evidence="15 16">
    <name type="scientific">Bursaphelenchus okinawaensis</name>
    <dbReference type="NCBI Taxonomy" id="465554"/>
    <lineage>
        <taxon>Eukaryota</taxon>
        <taxon>Metazoa</taxon>
        <taxon>Ecdysozoa</taxon>
        <taxon>Nematoda</taxon>
        <taxon>Chromadorea</taxon>
        <taxon>Rhabditida</taxon>
        <taxon>Tylenchina</taxon>
        <taxon>Tylenchomorpha</taxon>
        <taxon>Aphelenchoidea</taxon>
        <taxon>Aphelenchoididae</taxon>
        <taxon>Bursaphelenchus</taxon>
    </lineage>
</organism>
<dbReference type="EC" id="2.1.1.225" evidence="12"/>
<keyword evidence="2 12" id="KW-0489">Methyltransferase</keyword>
<sequence>MWHEARKQDKLIRYKMVDAAKRSERRRNYYESVRRDPTQFMQIHGRKCKIHIDPDIAKAASQVLRKWQGDPEITIDRFDVRAHLDSLCEIKHKRSSLSQAEESIASKEFWEDRESDKNPGSNRKKTESATISFSYEHTTIVPGRSKDEAFDAEEIDHLDTQFNLNKLSAEKAVELNKHGAHFGRLGTVFLDLLRIDQKEELEAKELKEIDKAKLALNGKDAKMERSRLKERRAALLTKLNQNEDATKMVLGALKREKLLQQKDSSSESEDEQKSTLIIGGHSKELPKYNFYGSRFSLTKKDDNNDGLRELKNRNSSSPDFGASETDCVKPNTSEPLNEGNLSDSDAEPLKVTSSMSESEVERREIENRKKRIRKTKKMVDKRINNKNDDDQQRNNDVAERLKRKMDKKLQKRADQMKEEERNKRLERRAEQKNIMSLIAGLKRCEFVLEKKKRRCRMLSKKGERFCGEHKIHDPNNTDRIACPNDPKHTVLLIDLEEHLKKCNARIHTDVWIEENCNKLIKDAKNELFLRPPDDEIRNMVNKVNKIYEEIKHEFVFYTPEEFHYNEIKEAADLVGGKKQLHLKQVDSIMSNLTSYFSLENTPDICLIDLGSGKAQLVYWMSKFFSNFSYLLIDRMGVRNKFDRKALKEDSTLKIERLRCSVEHLKLGNVSLLQDNKKVLAVCKHFCGVATDYGIRCLVNGKIDGVNISGFALAPCCHHKCLKNEFVGTKFLEANGISTEIEFAALRHISTWNCCGFVFNAKDGNFEMDDQDKKDLGMKAKRIFEHARSEFLRSVGYETKIIQYVDQGISPENLIILGNKR</sequence>
<feature type="compositionally biased region" description="Basic and acidic residues" evidence="13">
    <location>
        <begin position="299"/>
        <end position="312"/>
    </location>
</feature>
<evidence type="ECO:0000256" key="8">
    <source>
        <dbReference type="ARBA" id="ARBA00022833"/>
    </source>
</evidence>
<comment type="function">
    <text evidence="12">tRNA methylase which 2'-O-methylates cytidine(4) in tRNA(Pro) and tRNA(Gly)(GCC), and adenosine(4) in tRNA(His).</text>
</comment>
<dbReference type="GO" id="GO:0030488">
    <property type="term" value="P:tRNA methylation"/>
    <property type="evidence" value="ECO:0007669"/>
    <property type="project" value="InterPro"/>
</dbReference>
<evidence type="ECO:0000256" key="3">
    <source>
        <dbReference type="ARBA" id="ARBA00022679"/>
    </source>
</evidence>
<comment type="caution">
    <text evidence="15">The sequence shown here is derived from an EMBL/GenBank/DDBJ whole genome shotgun (WGS) entry which is preliminary data.</text>
</comment>
<evidence type="ECO:0000256" key="7">
    <source>
        <dbReference type="ARBA" id="ARBA00022771"/>
    </source>
</evidence>
<dbReference type="AlphaFoldDB" id="A0A811LHV4"/>
<comment type="catalytic activity">
    <reaction evidence="11 12">
        <text>adenosine(4) in tRNA(His) + S-adenosyl-L-methionine = 2'-O-methyladenosine(4) in tRNA(His) + S-adenosyl-L-homocysteine + H(+)</text>
        <dbReference type="Rhea" id="RHEA:43196"/>
        <dbReference type="Rhea" id="RHEA-COMP:10401"/>
        <dbReference type="Rhea" id="RHEA-COMP:10402"/>
        <dbReference type="ChEBI" id="CHEBI:15378"/>
        <dbReference type="ChEBI" id="CHEBI:57856"/>
        <dbReference type="ChEBI" id="CHEBI:59789"/>
        <dbReference type="ChEBI" id="CHEBI:74411"/>
        <dbReference type="ChEBI" id="CHEBI:74477"/>
        <dbReference type="EC" id="2.1.1.225"/>
    </reaction>
</comment>
<feature type="domain" description="CHHC U11-48K-type" evidence="14">
    <location>
        <begin position="479"/>
        <end position="506"/>
    </location>
</feature>
<dbReference type="InterPro" id="IPR007871">
    <property type="entry name" value="Methyltransferase_TRM13"/>
</dbReference>
<evidence type="ECO:0000256" key="13">
    <source>
        <dbReference type="SAM" id="MobiDB-lite"/>
    </source>
</evidence>
<dbReference type="PROSITE" id="PS51800">
    <property type="entry name" value="ZF_CHHC_U11_48K"/>
    <property type="match status" value="1"/>
</dbReference>
<dbReference type="InterPro" id="IPR022776">
    <property type="entry name" value="TRM13/UPF0224_CHHC_Znf_dom"/>
</dbReference>
<keyword evidence="16" id="KW-1185">Reference proteome</keyword>
<feature type="region of interest" description="Disordered" evidence="13">
    <location>
        <begin position="259"/>
        <end position="279"/>
    </location>
</feature>
<dbReference type="Pfam" id="PF05206">
    <property type="entry name" value="TRM13"/>
    <property type="match status" value="1"/>
</dbReference>
<dbReference type="InterPro" id="IPR039044">
    <property type="entry name" value="Trm13"/>
</dbReference>
<evidence type="ECO:0000256" key="12">
    <source>
        <dbReference type="RuleBase" id="RU367103"/>
    </source>
</evidence>
<evidence type="ECO:0000256" key="9">
    <source>
        <dbReference type="ARBA" id="ARBA00048165"/>
    </source>
</evidence>
<dbReference type="Proteomes" id="UP000783686">
    <property type="component" value="Unassembled WGS sequence"/>
</dbReference>
<evidence type="ECO:0000256" key="1">
    <source>
        <dbReference type="ARBA" id="ARBA00005265"/>
    </source>
</evidence>
<evidence type="ECO:0000256" key="5">
    <source>
        <dbReference type="ARBA" id="ARBA00022694"/>
    </source>
</evidence>
<dbReference type="EMBL" id="CAJFCW020000005">
    <property type="protein sequence ID" value="CAG9122342.1"/>
    <property type="molecule type" value="Genomic_DNA"/>
</dbReference>
<feature type="region of interest" description="Disordered" evidence="13">
    <location>
        <begin position="299"/>
        <end position="425"/>
    </location>
</feature>